<feature type="transmembrane region" description="Helical" evidence="12">
    <location>
        <begin position="1121"/>
        <end position="1145"/>
    </location>
</feature>
<feature type="transmembrane region" description="Helical" evidence="12">
    <location>
        <begin position="1090"/>
        <end position="1109"/>
    </location>
</feature>
<accession>A0AAN6KK97</accession>
<dbReference type="CDD" id="cd18577">
    <property type="entry name" value="ABC_6TM_Pgp_ABCB1_D1_like"/>
    <property type="match status" value="1"/>
</dbReference>
<dbReference type="GO" id="GO:0005524">
    <property type="term" value="F:ATP binding"/>
    <property type="evidence" value="ECO:0007669"/>
    <property type="project" value="UniProtKB-KW"/>
</dbReference>
<evidence type="ECO:0000256" key="12">
    <source>
        <dbReference type="SAM" id="Phobius"/>
    </source>
</evidence>
<dbReference type="GO" id="GO:0016887">
    <property type="term" value="F:ATP hydrolysis activity"/>
    <property type="evidence" value="ECO:0007669"/>
    <property type="project" value="InterPro"/>
</dbReference>
<keyword evidence="9 12" id="KW-0472">Membrane</keyword>
<evidence type="ECO:0000256" key="6">
    <source>
        <dbReference type="ARBA" id="ARBA00022741"/>
    </source>
</evidence>
<dbReference type="InterPro" id="IPR003593">
    <property type="entry name" value="AAA+_ATPase"/>
</dbReference>
<dbReference type="InterPro" id="IPR027417">
    <property type="entry name" value="P-loop_NTPase"/>
</dbReference>
<feature type="domain" description="ABC transmembrane type-1" evidence="14">
    <location>
        <begin position="861"/>
        <end position="1150"/>
    </location>
</feature>
<dbReference type="Gene3D" id="1.20.1560.10">
    <property type="entry name" value="ABC transporter type 1, transmembrane domain"/>
    <property type="match status" value="1"/>
</dbReference>
<evidence type="ECO:0000256" key="11">
    <source>
        <dbReference type="SAM" id="MobiDB-lite"/>
    </source>
</evidence>
<evidence type="ECO:0000256" key="8">
    <source>
        <dbReference type="ARBA" id="ARBA00022989"/>
    </source>
</evidence>
<dbReference type="CDD" id="cd03249">
    <property type="entry name" value="ABC_MTABC3_MDL1_MDL2"/>
    <property type="match status" value="2"/>
</dbReference>
<proteinExistence type="inferred from homology"/>
<dbReference type="EMBL" id="JAUJLE010000082">
    <property type="protein sequence ID" value="KAK0987701.1"/>
    <property type="molecule type" value="Genomic_DNA"/>
</dbReference>
<feature type="compositionally biased region" description="Basic and acidic residues" evidence="11">
    <location>
        <begin position="136"/>
        <end position="150"/>
    </location>
</feature>
<dbReference type="PROSITE" id="PS00211">
    <property type="entry name" value="ABC_TRANSPORTER_1"/>
    <property type="match status" value="2"/>
</dbReference>
<comment type="similarity">
    <text evidence="2">Belongs to the ABC transporter superfamily. ABCB family. Multidrug resistance exporter (TC 3.A.1.201) subfamily.</text>
</comment>
<dbReference type="PROSITE" id="PS50929">
    <property type="entry name" value="ABC_TM1F"/>
    <property type="match status" value="2"/>
</dbReference>
<evidence type="ECO:0000256" key="5">
    <source>
        <dbReference type="ARBA" id="ARBA00022692"/>
    </source>
</evidence>
<feature type="region of interest" description="Disordered" evidence="11">
    <location>
        <begin position="119"/>
        <end position="153"/>
    </location>
</feature>
<dbReference type="SMART" id="SM00382">
    <property type="entry name" value="AAA"/>
    <property type="match status" value="2"/>
</dbReference>
<feature type="transmembrane region" description="Helical" evidence="12">
    <location>
        <begin position="244"/>
        <end position="268"/>
    </location>
</feature>
<feature type="transmembrane region" description="Helical" evidence="12">
    <location>
        <begin position="907"/>
        <end position="929"/>
    </location>
</feature>
<dbReference type="GO" id="GO:0015421">
    <property type="term" value="F:ABC-type oligopeptide transporter activity"/>
    <property type="evidence" value="ECO:0007669"/>
    <property type="project" value="TreeGrafter"/>
</dbReference>
<feature type="transmembrane region" description="Helical" evidence="12">
    <location>
        <begin position="345"/>
        <end position="363"/>
    </location>
</feature>
<feature type="domain" description="ABC transmembrane type-1" evidence="14">
    <location>
        <begin position="197"/>
        <end position="487"/>
    </location>
</feature>
<dbReference type="FunFam" id="1.20.1560.10:FF:000009">
    <property type="entry name" value="ABC transporter B family member 1"/>
    <property type="match status" value="1"/>
</dbReference>
<dbReference type="PANTHER" id="PTHR43394">
    <property type="entry name" value="ATP-DEPENDENT PERMEASE MDL1, MITOCHONDRIAL"/>
    <property type="match status" value="1"/>
</dbReference>
<feature type="transmembrane region" description="Helical" evidence="12">
    <location>
        <begin position="857"/>
        <end position="882"/>
    </location>
</feature>
<dbReference type="Pfam" id="PF00664">
    <property type="entry name" value="ABC_membrane"/>
    <property type="match status" value="2"/>
</dbReference>
<feature type="transmembrane region" description="Helical" evidence="12">
    <location>
        <begin position="457"/>
        <end position="475"/>
    </location>
</feature>
<dbReference type="SUPFAM" id="SSF90123">
    <property type="entry name" value="ABC transporter transmembrane region"/>
    <property type="match status" value="2"/>
</dbReference>
<feature type="transmembrane region" description="Helical" evidence="12">
    <location>
        <begin position="320"/>
        <end position="339"/>
    </location>
</feature>
<sequence>MFERSRKTELDQQLPYLVHKKRYRKVREHYFCYPYTHIQARKSRGLTSKGITSGHCLQNPHTWLWALAAKKQLPLKRLLETTVMSHALESEKQISESSSNDDGARDELDVADMEKTMLGQTPFPQQLPVEPAPPLRRLDSKPPEVAKAEKEEEDTILSHLPEHEAAILKRQLDIPPVKLTYKSLYRYATRNDLLLMVLSSICAIVGGAVMPLMTIVFGTLAGTFQGFFQKTVTGAEFTQKIDHLTLYFVYLAIAEFVTIYVATVGFIYTGEHISAKIREHYLASILRQNIGYFDKLGAGEITTRITADTNLVQDGISEKVGLTMTAIATFVTAYVIGYIKYWKLTLILTSTIVAIIGTMGVLGRMMDKWNKASLAAYAEGGTVVEEVISSVRNATAFGTQDKLAKQYDVHLIEANKSGFKMKTTLGSMIGFLMCFIYLTYALAFWQGSRYLVAGDMTLNDILTILLSIMIGAFALGNVAPNIQAFATAIAAANKIYATIDRVSPLDPESDEGKKIENVEGTIELRHVKHIYPSRPEVVVMEDVSLLVPAGKTTALVGASGSGKSTIVGLVERFYDPVGGEVLFDGHSIQDLNLRWLRQNISLVSQEPTLFATTIFGNIRHGLIGTAYEHQSADEVRELVENAARESNAHDFITQLPEGYNTNVGERGFLLSGGQKQRIAIARAIVSDPKVLLLDEATSALDTKSEGVVQAALDKASQGRTTIVIAHRLSTIKHADNIVVMSLGRIVEQGTHDELLERKAAYYNLVTAQAIAAQTQAKDEAEEPILDEKDANLTVRTPVTEKAEFDYESDPNDLELGRTKTQQSVSSKILGGKANQDTPNYSLWTLMRLVASFNRQEWHWMLIGLFSSIINGAGNPVQAVFFAKSITALSLPPSEYGTLRSQTNFWSWMYFMLALVQLVFYLLQGVAFAYCSERLVHRTRDMSFRVMLRQDIQFFDREENTAGALTSFLSTETTHLAGMSGVTLGTILQVMTTLAVCCIISLAVGWKLALVCIATVPVVLGCGFFRFWMLARFQQRAKKAYEKSASYACEATSAIRTVASLTREVDVWEHYHAQLVDQQVSSLQSILQSSLLYAGSQSFMFLCIALGFWYGGTLIGRGEYSLFQFFLCFSAVIFGSQSAGTIFSFAPDMGKAKHAAAELKQLFDRKPDIDSWSTDGEVLQGMEGSIEFRDVHFRYPTRPEQPVLRGLNLTVKPGQYVALVGASGCGKSTTIALMERFYDPLAGGIYVDGREISSLNINNYRNHLALVSQEPTLYQGSIRDNILLGADKAPEDVPEQAIVQACKDANIYDFILSLPEAFNTVVGSKGSMLSGGQKQRVAIARALLRDPKILLLDEATSALDSESEKVVQAALDAAAKGRTTIAVAHRLSTIQKADMIYVFDQGRIVENGTHNELIARGGRYFELVNLQSLGKNR</sequence>
<dbReference type="GO" id="GO:0090374">
    <property type="term" value="P:oligopeptide export from mitochondrion"/>
    <property type="evidence" value="ECO:0007669"/>
    <property type="project" value="TreeGrafter"/>
</dbReference>
<gene>
    <name evidence="15" type="primary">MDR1_3</name>
    <name evidence="15" type="ORF">LTR91_009823</name>
</gene>
<keyword evidence="3" id="KW-0813">Transport</keyword>
<dbReference type="InterPro" id="IPR003439">
    <property type="entry name" value="ABC_transporter-like_ATP-bd"/>
</dbReference>
<feature type="transmembrane region" description="Helical" evidence="12">
    <location>
        <begin position="193"/>
        <end position="224"/>
    </location>
</feature>
<evidence type="ECO:0000256" key="7">
    <source>
        <dbReference type="ARBA" id="ARBA00022840"/>
    </source>
</evidence>
<comment type="subcellular location">
    <subcellularLocation>
        <location evidence="1">Cell membrane</location>
        <topology evidence="1">Multi-pass membrane protein</topology>
    </subcellularLocation>
</comment>
<organism evidence="15 16">
    <name type="scientific">Friedmanniomyces endolithicus</name>
    <dbReference type="NCBI Taxonomy" id="329885"/>
    <lineage>
        <taxon>Eukaryota</taxon>
        <taxon>Fungi</taxon>
        <taxon>Dikarya</taxon>
        <taxon>Ascomycota</taxon>
        <taxon>Pezizomycotina</taxon>
        <taxon>Dothideomycetes</taxon>
        <taxon>Dothideomycetidae</taxon>
        <taxon>Mycosphaerellales</taxon>
        <taxon>Teratosphaeriaceae</taxon>
        <taxon>Friedmanniomyces</taxon>
    </lineage>
</organism>
<evidence type="ECO:0000313" key="16">
    <source>
        <dbReference type="Proteomes" id="UP001175353"/>
    </source>
</evidence>
<keyword evidence="10" id="KW-0325">Glycoprotein</keyword>
<dbReference type="CDD" id="cd18578">
    <property type="entry name" value="ABC_6TM_Pgp_ABCB1_D2_like"/>
    <property type="match status" value="1"/>
</dbReference>
<keyword evidence="8 12" id="KW-1133">Transmembrane helix</keyword>
<dbReference type="Gene3D" id="3.40.50.300">
    <property type="entry name" value="P-loop containing nucleotide triphosphate hydrolases"/>
    <property type="match status" value="2"/>
</dbReference>
<dbReference type="PANTHER" id="PTHR43394:SF27">
    <property type="entry name" value="ATP-DEPENDENT TRANSLOCASE ABCB1-LIKE"/>
    <property type="match status" value="1"/>
</dbReference>
<dbReference type="FunFam" id="1.20.1560.10:FF:000102">
    <property type="entry name" value="ABC multidrug transporter Mdr1"/>
    <property type="match status" value="1"/>
</dbReference>
<keyword evidence="16" id="KW-1185">Reference proteome</keyword>
<dbReference type="Proteomes" id="UP001175353">
    <property type="component" value="Unassembled WGS sequence"/>
</dbReference>
<evidence type="ECO:0000256" key="4">
    <source>
        <dbReference type="ARBA" id="ARBA00022475"/>
    </source>
</evidence>
<dbReference type="InterPro" id="IPR039421">
    <property type="entry name" value="Type_1_exporter"/>
</dbReference>
<reference evidence="15" key="1">
    <citation type="submission" date="2023-06" db="EMBL/GenBank/DDBJ databases">
        <title>Black Yeasts Isolated from many extreme environments.</title>
        <authorList>
            <person name="Coleine C."/>
            <person name="Stajich J.E."/>
            <person name="Selbmann L."/>
        </authorList>
    </citation>
    <scope>NUCLEOTIDE SEQUENCE</scope>
    <source>
        <strain evidence="15">CCFEE 5200</strain>
    </source>
</reference>
<feature type="transmembrane region" description="Helical" evidence="12">
    <location>
        <begin position="981"/>
        <end position="1001"/>
    </location>
</feature>
<keyword evidence="4" id="KW-1003">Cell membrane</keyword>
<evidence type="ECO:0000256" key="2">
    <source>
        <dbReference type="ARBA" id="ARBA00007577"/>
    </source>
</evidence>
<dbReference type="FunFam" id="3.40.50.300:FF:000251">
    <property type="entry name" value="ABC transporter B family member 19"/>
    <property type="match status" value="1"/>
</dbReference>
<evidence type="ECO:0000313" key="15">
    <source>
        <dbReference type="EMBL" id="KAK0987701.1"/>
    </source>
</evidence>
<evidence type="ECO:0000259" key="14">
    <source>
        <dbReference type="PROSITE" id="PS50929"/>
    </source>
</evidence>
<evidence type="ECO:0000256" key="9">
    <source>
        <dbReference type="ARBA" id="ARBA00023136"/>
    </source>
</evidence>
<dbReference type="FunFam" id="3.40.50.300:FF:000302">
    <property type="entry name" value="ATP-binding cassette subfamily B member 5"/>
    <property type="match status" value="1"/>
</dbReference>
<feature type="transmembrane region" description="Helical" evidence="12">
    <location>
        <begin position="1007"/>
        <end position="1028"/>
    </location>
</feature>
<keyword evidence="7" id="KW-0067">ATP-binding</keyword>
<feature type="domain" description="ABC transporter" evidence="13">
    <location>
        <begin position="1185"/>
        <end position="1425"/>
    </location>
</feature>
<dbReference type="Pfam" id="PF00005">
    <property type="entry name" value="ABC_tran"/>
    <property type="match status" value="2"/>
</dbReference>
<protein>
    <submittedName>
        <fullName evidence="15">GTPase-activating protein</fullName>
    </submittedName>
</protein>
<dbReference type="GO" id="GO:0005743">
    <property type="term" value="C:mitochondrial inner membrane"/>
    <property type="evidence" value="ECO:0007669"/>
    <property type="project" value="TreeGrafter"/>
</dbReference>
<comment type="caution">
    <text evidence="15">The sequence shown here is derived from an EMBL/GenBank/DDBJ whole genome shotgun (WGS) entry which is preliminary data.</text>
</comment>
<name>A0AAN6KK97_9PEZI</name>
<evidence type="ECO:0000256" key="10">
    <source>
        <dbReference type="ARBA" id="ARBA00023180"/>
    </source>
</evidence>
<dbReference type="InterPro" id="IPR036640">
    <property type="entry name" value="ABC1_TM_sf"/>
</dbReference>
<dbReference type="GO" id="GO:0005886">
    <property type="term" value="C:plasma membrane"/>
    <property type="evidence" value="ECO:0007669"/>
    <property type="project" value="UniProtKB-SubCell"/>
</dbReference>
<evidence type="ECO:0000256" key="1">
    <source>
        <dbReference type="ARBA" id="ARBA00004651"/>
    </source>
</evidence>
<dbReference type="InterPro" id="IPR011527">
    <property type="entry name" value="ABC1_TM_dom"/>
</dbReference>
<dbReference type="SUPFAM" id="SSF52540">
    <property type="entry name" value="P-loop containing nucleoside triphosphate hydrolases"/>
    <property type="match status" value="2"/>
</dbReference>
<keyword evidence="6" id="KW-0547">Nucleotide-binding</keyword>
<feature type="domain" description="ABC transporter" evidence="13">
    <location>
        <begin position="525"/>
        <end position="767"/>
    </location>
</feature>
<dbReference type="InterPro" id="IPR017871">
    <property type="entry name" value="ABC_transporter-like_CS"/>
</dbReference>
<evidence type="ECO:0000256" key="3">
    <source>
        <dbReference type="ARBA" id="ARBA00022448"/>
    </source>
</evidence>
<dbReference type="PROSITE" id="PS50893">
    <property type="entry name" value="ABC_TRANSPORTER_2"/>
    <property type="match status" value="2"/>
</dbReference>
<feature type="transmembrane region" description="Helical" evidence="12">
    <location>
        <begin position="425"/>
        <end position="445"/>
    </location>
</feature>
<keyword evidence="5 12" id="KW-0812">Transmembrane</keyword>
<evidence type="ECO:0000259" key="13">
    <source>
        <dbReference type="PROSITE" id="PS50893"/>
    </source>
</evidence>